<sequence>MLPLLRYCYINILMNRELTVKFEDDTETFYLINDNGLIVKMNRIIPKKIDILIVRQTDRNKVLDAVKMGYKLFECNGISREDCLVKVLNTVFPNCKTCKFM</sequence>
<dbReference type="KEGG" id="sis:LS215_2659"/>
<dbReference type="HOGENOM" id="CLU_189643_0_0_2"/>
<evidence type="ECO:0000313" key="1">
    <source>
        <dbReference type="EMBL" id="ACP36604.1"/>
    </source>
</evidence>
<dbReference type="EMBL" id="CP001399">
    <property type="protein sequence ID" value="ACP36604.1"/>
    <property type="molecule type" value="Genomic_DNA"/>
</dbReference>
<dbReference type="RefSeq" id="WP_012714479.1">
    <property type="nucleotide sequence ID" value="NC_012589.1"/>
</dbReference>
<dbReference type="Proteomes" id="UP000001747">
    <property type="component" value="Chromosome"/>
</dbReference>
<accession>C3MLX0</accession>
<evidence type="ECO:0000313" key="2">
    <source>
        <dbReference type="Proteomes" id="UP000001747"/>
    </source>
</evidence>
<dbReference type="OrthoDB" id="34379at2157"/>
<dbReference type="AlphaFoldDB" id="C3MLX0"/>
<reference evidence="1 2" key="1">
    <citation type="journal article" date="2009" name="Proc. Natl. Acad. Sci. U.S.A.">
        <title>Biogeography of the Sulfolobus islandicus pan-genome.</title>
        <authorList>
            <person name="Reno M.L."/>
            <person name="Held N.L."/>
            <person name="Fields C.J."/>
            <person name="Burke P.V."/>
            <person name="Whitaker R.J."/>
        </authorList>
    </citation>
    <scope>NUCLEOTIDE SEQUENCE [LARGE SCALE GENOMIC DNA]</scope>
    <source>
        <strain evidence="2">L.S.2.15 / Lassen #1</strain>
    </source>
</reference>
<proteinExistence type="predicted"/>
<name>C3MLX0_SACI2</name>
<dbReference type="GeneID" id="84056956"/>
<protein>
    <submittedName>
        <fullName evidence="1">Uncharacterized protein</fullName>
    </submittedName>
</protein>
<gene>
    <name evidence="1" type="ordered locus">LS215_2659</name>
</gene>
<organism evidence="1 2">
    <name type="scientific">Saccharolobus islandicus (strain L.S.2.15 / Lassen #1)</name>
    <name type="common">Sulfolobus islandicus</name>
    <dbReference type="NCBI Taxonomy" id="429572"/>
    <lineage>
        <taxon>Archaea</taxon>
        <taxon>Thermoproteota</taxon>
        <taxon>Thermoprotei</taxon>
        <taxon>Sulfolobales</taxon>
        <taxon>Sulfolobaceae</taxon>
        <taxon>Saccharolobus</taxon>
    </lineage>
</organism>